<dbReference type="PRINTS" id="PR00463">
    <property type="entry name" value="EP450I"/>
</dbReference>
<organism evidence="6 7">
    <name type="scientific">Heracleum sosnowskyi</name>
    <dbReference type="NCBI Taxonomy" id="360622"/>
    <lineage>
        <taxon>Eukaryota</taxon>
        <taxon>Viridiplantae</taxon>
        <taxon>Streptophyta</taxon>
        <taxon>Embryophyta</taxon>
        <taxon>Tracheophyta</taxon>
        <taxon>Spermatophyta</taxon>
        <taxon>Magnoliopsida</taxon>
        <taxon>eudicotyledons</taxon>
        <taxon>Gunneridae</taxon>
        <taxon>Pentapetalae</taxon>
        <taxon>asterids</taxon>
        <taxon>campanulids</taxon>
        <taxon>Apiales</taxon>
        <taxon>Apiaceae</taxon>
        <taxon>Apioideae</taxon>
        <taxon>apioid superclade</taxon>
        <taxon>Tordylieae</taxon>
        <taxon>Tordyliinae</taxon>
        <taxon>Heracleum</taxon>
    </lineage>
</organism>
<dbReference type="PANTHER" id="PTHR47947:SF57">
    <property type="entry name" value="CYTOCHROME P450 81F3-LIKE"/>
    <property type="match status" value="1"/>
</dbReference>
<dbReference type="PANTHER" id="PTHR47947">
    <property type="entry name" value="CYTOCHROME P450 82C3-RELATED"/>
    <property type="match status" value="1"/>
</dbReference>
<reference evidence="6" key="2">
    <citation type="submission" date="2023-05" db="EMBL/GenBank/DDBJ databases">
        <authorList>
            <person name="Schelkunov M.I."/>
        </authorList>
    </citation>
    <scope>NUCLEOTIDE SEQUENCE</scope>
    <source>
        <strain evidence="6">Hsosn_3</strain>
        <tissue evidence="6">Leaf</tissue>
    </source>
</reference>
<dbReference type="GO" id="GO:0009805">
    <property type="term" value="P:coumarin biosynthetic process"/>
    <property type="evidence" value="ECO:0007669"/>
    <property type="project" value="UniProtKB-ARBA"/>
</dbReference>
<dbReference type="GO" id="GO:0016705">
    <property type="term" value="F:oxidoreductase activity, acting on paired donors, with incorporation or reduction of molecular oxygen"/>
    <property type="evidence" value="ECO:0007669"/>
    <property type="project" value="InterPro"/>
</dbReference>
<comment type="caution">
    <text evidence="6">The sequence shown here is derived from an EMBL/GenBank/DDBJ whole genome shotgun (WGS) entry which is preliminary data.</text>
</comment>
<evidence type="ECO:0008006" key="8">
    <source>
        <dbReference type="Google" id="ProtNLM"/>
    </source>
</evidence>
<dbReference type="InterPro" id="IPR001128">
    <property type="entry name" value="Cyt_P450"/>
</dbReference>
<accession>A0AAD8H9T8</accession>
<dbReference type="Pfam" id="PF00067">
    <property type="entry name" value="p450"/>
    <property type="match status" value="1"/>
</dbReference>
<evidence type="ECO:0000256" key="5">
    <source>
        <dbReference type="ARBA" id="ARBA00023033"/>
    </source>
</evidence>
<evidence type="ECO:0000256" key="1">
    <source>
        <dbReference type="ARBA" id="ARBA00022617"/>
    </source>
</evidence>
<dbReference type="GO" id="GO:0016020">
    <property type="term" value="C:membrane"/>
    <property type="evidence" value="ECO:0007669"/>
    <property type="project" value="UniProtKB-SubCell"/>
</dbReference>
<sequence length="248" mass="28089">MEQNTVLYASISLLLIILVSKLFKKSFHLPPSPFPKLPIIGHLHLIKPPLHRTLDTLSKTFGPIISLQFGSSLVVVVSSPAAVEECFTKNDVVLADRPRLTMGKYMGYNWSTMAGASYGDHWRNLRRKRYYGDVVDDQEEAKNVRKIIEEVLSISNSYPGDFLPFLKWIDYKNYQKRAATLSKKMDQILQGIIEEHRSGEGRNSMVDHLLSLQESQPDSHSDVIIKGLMAVRMLINPAVFCLIEVNCS</sequence>
<evidence type="ECO:0000313" key="6">
    <source>
        <dbReference type="EMBL" id="KAK1363772.1"/>
    </source>
</evidence>
<dbReference type="AlphaFoldDB" id="A0AAD8H9T8"/>
<dbReference type="EMBL" id="JAUIZM010000009">
    <property type="protein sequence ID" value="KAK1363772.1"/>
    <property type="molecule type" value="Genomic_DNA"/>
</dbReference>
<name>A0AAD8H9T8_9APIA</name>
<protein>
    <recommendedName>
        <fullName evidence="8">Cytochrome P450</fullName>
    </recommendedName>
</protein>
<proteinExistence type="predicted"/>
<keyword evidence="4" id="KW-0408">Iron</keyword>
<dbReference type="GO" id="GO:0020037">
    <property type="term" value="F:heme binding"/>
    <property type="evidence" value="ECO:0007669"/>
    <property type="project" value="InterPro"/>
</dbReference>
<keyword evidence="3" id="KW-0560">Oxidoreductase</keyword>
<keyword evidence="7" id="KW-1185">Reference proteome</keyword>
<gene>
    <name evidence="6" type="ORF">POM88_039333</name>
</gene>
<keyword evidence="1" id="KW-0349">Heme</keyword>
<keyword evidence="2" id="KW-0479">Metal-binding</keyword>
<dbReference type="SUPFAM" id="SSF48264">
    <property type="entry name" value="Cytochrome P450"/>
    <property type="match status" value="1"/>
</dbReference>
<evidence type="ECO:0000256" key="2">
    <source>
        <dbReference type="ARBA" id="ARBA00022723"/>
    </source>
</evidence>
<dbReference type="InterPro" id="IPR050651">
    <property type="entry name" value="Plant_Cytochrome_P450_Monoox"/>
</dbReference>
<reference evidence="6" key="1">
    <citation type="submission" date="2023-02" db="EMBL/GenBank/DDBJ databases">
        <title>Genome of toxic invasive species Heracleum sosnowskyi carries increased number of genes despite the absence of recent whole-genome duplications.</title>
        <authorList>
            <person name="Schelkunov M."/>
            <person name="Shtratnikova V."/>
            <person name="Makarenko M."/>
            <person name="Klepikova A."/>
            <person name="Omelchenko D."/>
            <person name="Novikova G."/>
            <person name="Obukhova E."/>
            <person name="Bogdanov V."/>
            <person name="Penin A."/>
            <person name="Logacheva M."/>
        </authorList>
    </citation>
    <scope>NUCLEOTIDE SEQUENCE</scope>
    <source>
        <strain evidence="6">Hsosn_3</strain>
        <tissue evidence="6">Leaf</tissue>
    </source>
</reference>
<evidence type="ECO:0000313" key="7">
    <source>
        <dbReference type="Proteomes" id="UP001237642"/>
    </source>
</evidence>
<dbReference type="GO" id="GO:0005506">
    <property type="term" value="F:iron ion binding"/>
    <property type="evidence" value="ECO:0007669"/>
    <property type="project" value="InterPro"/>
</dbReference>
<dbReference type="Gene3D" id="1.10.630.10">
    <property type="entry name" value="Cytochrome P450"/>
    <property type="match status" value="2"/>
</dbReference>
<dbReference type="Proteomes" id="UP001237642">
    <property type="component" value="Unassembled WGS sequence"/>
</dbReference>
<keyword evidence="5" id="KW-0503">Monooxygenase</keyword>
<dbReference type="GO" id="GO:0004497">
    <property type="term" value="F:monooxygenase activity"/>
    <property type="evidence" value="ECO:0007669"/>
    <property type="project" value="UniProtKB-KW"/>
</dbReference>
<dbReference type="InterPro" id="IPR036396">
    <property type="entry name" value="Cyt_P450_sf"/>
</dbReference>
<evidence type="ECO:0000256" key="3">
    <source>
        <dbReference type="ARBA" id="ARBA00023002"/>
    </source>
</evidence>
<dbReference type="InterPro" id="IPR002401">
    <property type="entry name" value="Cyt_P450_E_grp-I"/>
</dbReference>
<evidence type="ECO:0000256" key="4">
    <source>
        <dbReference type="ARBA" id="ARBA00023004"/>
    </source>
</evidence>